<evidence type="ECO:0000256" key="1">
    <source>
        <dbReference type="SAM" id="MobiDB-lite"/>
    </source>
</evidence>
<feature type="region of interest" description="Disordered" evidence="1">
    <location>
        <begin position="28"/>
        <end position="71"/>
    </location>
</feature>
<evidence type="ECO:0000313" key="2">
    <source>
        <dbReference type="EMBL" id="CAG7861434.1"/>
    </source>
</evidence>
<protein>
    <submittedName>
        <fullName evidence="2">Uncharacterized protein</fullName>
    </submittedName>
</protein>
<dbReference type="Proteomes" id="UP000694005">
    <property type="component" value="Chromosome A09"/>
</dbReference>
<dbReference type="Gramene" id="A09p19010.2_BraZ1">
    <property type="protein sequence ID" value="A09p19010.2_BraZ1.CDS"/>
    <property type="gene ID" value="A09g19010.2_BraZ1"/>
</dbReference>
<dbReference type="EMBL" id="LS974625">
    <property type="protein sequence ID" value="CAG7861434.1"/>
    <property type="molecule type" value="Genomic_DNA"/>
</dbReference>
<reference evidence="3" key="1">
    <citation type="submission" date="2018-11" db="EMBL/GenBank/DDBJ databases">
        <authorList>
            <consortium name="Genoscope - CEA"/>
            <person name="William W."/>
        </authorList>
    </citation>
    <scope>NUCLEOTIDE SEQUENCE</scope>
</reference>
<feature type="compositionally biased region" description="Polar residues" evidence="1">
    <location>
        <begin position="36"/>
        <end position="45"/>
    </location>
</feature>
<dbReference type="EMBL" id="LR031568">
    <property type="protein sequence ID" value="VDC59772.1"/>
    <property type="molecule type" value="Genomic_DNA"/>
</dbReference>
<evidence type="ECO:0000313" key="3">
    <source>
        <dbReference type="EMBL" id="VDC59772.1"/>
    </source>
</evidence>
<organism evidence="3">
    <name type="scientific">Brassica campestris</name>
    <name type="common">Field mustard</name>
    <dbReference type="NCBI Taxonomy" id="3711"/>
    <lineage>
        <taxon>Eukaryota</taxon>
        <taxon>Viridiplantae</taxon>
        <taxon>Streptophyta</taxon>
        <taxon>Embryophyta</taxon>
        <taxon>Tracheophyta</taxon>
        <taxon>Spermatophyta</taxon>
        <taxon>Magnoliopsida</taxon>
        <taxon>eudicotyledons</taxon>
        <taxon>Gunneridae</taxon>
        <taxon>Pentapetalae</taxon>
        <taxon>rosids</taxon>
        <taxon>malvids</taxon>
        <taxon>Brassicales</taxon>
        <taxon>Brassicaceae</taxon>
        <taxon>Brassiceae</taxon>
        <taxon>Brassica</taxon>
    </lineage>
</organism>
<sequence length="71" mass="7845">MLMVASHSETKSALDTTLTVDDHISLLTDGEESSETLKTPTSKRSQALKDDVPEHTSTSKRQRGKSIKMEK</sequence>
<feature type="compositionally biased region" description="Basic residues" evidence="1">
    <location>
        <begin position="58"/>
        <end position="71"/>
    </location>
</feature>
<dbReference type="AlphaFoldDB" id="A0A3P5XXJ2"/>
<name>A0A3P5XXJ2_BRACM</name>
<gene>
    <name evidence="3" type="ORF">BRAA09T37383Z</name>
    <name evidence="2" type="ORF">BRAPAZ1V2_A09P19010.2</name>
</gene>
<proteinExistence type="predicted"/>
<accession>A0A3P5XXJ2</accession>